<dbReference type="RefSeq" id="XP_016643463.1">
    <property type="nucleotide sequence ID" value="XM_016786861.1"/>
</dbReference>
<feature type="transmembrane region" description="Helical" evidence="1">
    <location>
        <begin position="27"/>
        <end position="49"/>
    </location>
</feature>
<feature type="domain" description="DUF7136" evidence="2">
    <location>
        <begin position="57"/>
        <end position="239"/>
    </location>
</feature>
<evidence type="ECO:0000313" key="4">
    <source>
        <dbReference type="Proteomes" id="UP000028545"/>
    </source>
</evidence>
<keyword evidence="4" id="KW-1185">Reference proteome</keyword>
<sequence>MGSCATSSTKTHRFLSQRQRVAQTSSALSPVIFFFSMPLLTVFLALLAAPAATQEPPTKFQVDLVFPRNETYVRTAFFPVVYAVRNFQLADSLNLEIWGVLETDGSRNFQEGASDDYTLWLFPTGYLGFSFGGESPDADPLFFIESTNYLTNGTDTHFHVEWDASLDNYTDRWISGKQRLEFSIAPDGKVPDIAEAIRSCGYKSVAVDIPNAEDSVNRHRVLKDIEPTDQCGTLTDYADEVAANASKLSPPATIDERLLSPAPAVIAPIIVIPTTATTLPYGADLPFVEKALFPFSETLKADFLPDGAVKIFVDFGTVPERAADAKLGGVLLAFSKCSRIRTLWEVFEVPFHDTKGTAFSFNGGTVSANGCAKCWSGNQAKEGNEKLHGVELLCLELWMN</sequence>
<dbReference type="AlphaFoldDB" id="A0A084G8K2"/>
<dbReference type="OrthoDB" id="4490227at2759"/>
<comment type="caution">
    <text evidence="3">The sequence shown here is derived from an EMBL/GenBank/DDBJ whole genome shotgun (WGS) entry which is preliminary data.</text>
</comment>
<dbReference type="Proteomes" id="UP000028545">
    <property type="component" value="Unassembled WGS sequence"/>
</dbReference>
<dbReference type="Pfam" id="PF23584">
    <property type="entry name" value="DUF7136"/>
    <property type="match status" value="1"/>
</dbReference>
<keyword evidence="1" id="KW-1133">Transmembrane helix</keyword>
<dbReference type="InterPro" id="IPR055560">
    <property type="entry name" value="DUF7136"/>
</dbReference>
<dbReference type="GeneID" id="27723346"/>
<evidence type="ECO:0000313" key="3">
    <source>
        <dbReference type="EMBL" id="KEZ43664.1"/>
    </source>
</evidence>
<name>A0A084G8K2_PSEDA</name>
<dbReference type="KEGG" id="sapo:SAPIO_CDS4274"/>
<keyword evidence="1" id="KW-0472">Membrane</keyword>
<organism evidence="3 4">
    <name type="scientific">Pseudallescheria apiosperma</name>
    <name type="common">Scedosporium apiospermum</name>
    <dbReference type="NCBI Taxonomy" id="563466"/>
    <lineage>
        <taxon>Eukaryota</taxon>
        <taxon>Fungi</taxon>
        <taxon>Dikarya</taxon>
        <taxon>Ascomycota</taxon>
        <taxon>Pezizomycotina</taxon>
        <taxon>Sordariomycetes</taxon>
        <taxon>Hypocreomycetidae</taxon>
        <taxon>Microascales</taxon>
        <taxon>Microascaceae</taxon>
        <taxon>Scedosporium</taxon>
    </lineage>
</organism>
<dbReference type="HOGENOM" id="CLU_689176_0_0_1"/>
<proteinExistence type="predicted"/>
<evidence type="ECO:0000259" key="2">
    <source>
        <dbReference type="Pfam" id="PF23584"/>
    </source>
</evidence>
<accession>A0A084G8K2</accession>
<dbReference type="VEuPathDB" id="FungiDB:SAPIO_CDS4274"/>
<reference evidence="3 4" key="1">
    <citation type="journal article" date="2014" name="Genome Announc.">
        <title>Draft genome sequence of the pathogenic fungus Scedosporium apiospermum.</title>
        <authorList>
            <person name="Vandeputte P."/>
            <person name="Ghamrawi S."/>
            <person name="Rechenmann M."/>
            <person name="Iltis A."/>
            <person name="Giraud S."/>
            <person name="Fleury M."/>
            <person name="Thornton C."/>
            <person name="Delhaes L."/>
            <person name="Meyer W."/>
            <person name="Papon N."/>
            <person name="Bouchara J.P."/>
        </authorList>
    </citation>
    <scope>NUCLEOTIDE SEQUENCE [LARGE SCALE GENOMIC DNA]</scope>
    <source>
        <strain evidence="3 4">IHEM 14462</strain>
    </source>
</reference>
<protein>
    <recommendedName>
        <fullName evidence="2">DUF7136 domain-containing protein</fullName>
    </recommendedName>
</protein>
<evidence type="ECO:0000256" key="1">
    <source>
        <dbReference type="SAM" id="Phobius"/>
    </source>
</evidence>
<keyword evidence="1" id="KW-0812">Transmembrane</keyword>
<gene>
    <name evidence="3" type="ORF">SAPIO_CDS4274</name>
</gene>
<dbReference type="EMBL" id="JOWA01000091">
    <property type="protein sequence ID" value="KEZ43664.1"/>
    <property type="molecule type" value="Genomic_DNA"/>
</dbReference>